<proteinExistence type="predicted"/>
<dbReference type="HOGENOM" id="CLU_059502_0_0_10"/>
<evidence type="ECO:0000313" key="3">
    <source>
        <dbReference type="Proteomes" id="UP000002774"/>
    </source>
</evidence>
<dbReference type="STRING" id="714943.Mucpa_4092"/>
<keyword evidence="1" id="KW-0472">Membrane</keyword>
<feature type="transmembrane region" description="Helical" evidence="1">
    <location>
        <begin position="37"/>
        <end position="60"/>
    </location>
</feature>
<evidence type="ECO:0008006" key="4">
    <source>
        <dbReference type="Google" id="ProtNLM"/>
    </source>
</evidence>
<gene>
    <name evidence="2" type="ORF">Mucpa_4092</name>
</gene>
<dbReference type="EMBL" id="CM001403">
    <property type="protein sequence ID" value="EHQ28183.1"/>
    <property type="molecule type" value="Genomic_DNA"/>
</dbReference>
<sequence length="305" mass="34807">MDNRFLSAKQMGFIVPNAMAFTLIGLSKLFFNDHSGATVLAYSEFIIIPLLMGILSAYYWRNLDLRGKTLSWYSCVNSFYAIVLSTVFLGEGMICLIIVSPLIFGFVITGAFLGKEMFKRRNQNLNISIITLLTFIFIADSRSKHEYSNMVSDSLIVNATPDKIWKNVVAFEPIRQKNNYWLFQIGMPSPMATTVTGYYQGAGRKCIFSNGYVFGEKIVTYNPGKDLTFDIVNQPRDPEIMGHIDILRGQFLLHDNGNGTTTLIGNSWYKLYVFPVWYYDVWAQSITRNVHLRVMEHIKQLSEAK</sequence>
<dbReference type="Proteomes" id="UP000002774">
    <property type="component" value="Chromosome"/>
</dbReference>
<reference evidence="2" key="1">
    <citation type="submission" date="2011-09" db="EMBL/GenBank/DDBJ databases">
        <title>The permanent draft genome of Mucilaginibacter paludis DSM 18603.</title>
        <authorList>
            <consortium name="US DOE Joint Genome Institute (JGI-PGF)"/>
            <person name="Lucas S."/>
            <person name="Han J."/>
            <person name="Lapidus A."/>
            <person name="Bruce D."/>
            <person name="Goodwin L."/>
            <person name="Pitluck S."/>
            <person name="Peters L."/>
            <person name="Kyrpides N."/>
            <person name="Mavromatis K."/>
            <person name="Ivanova N."/>
            <person name="Mikhailova N."/>
            <person name="Held B."/>
            <person name="Detter J.C."/>
            <person name="Tapia R."/>
            <person name="Han C."/>
            <person name="Land M."/>
            <person name="Hauser L."/>
            <person name="Markowitz V."/>
            <person name="Cheng J.-F."/>
            <person name="Hugenholtz P."/>
            <person name="Woyke T."/>
            <person name="Wu D."/>
            <person name="Tindall B."/>
            <person name="Brambilla E."/>
            <person name="Klenk H.-P."/>
            <person name="Eisen J.A."/>
        </authorList>
    </citation>
    <scope>NUCLEOTIDE SEQUENCE [LARGE SCALE GENOMIC DNA]</scope>
    <source>
        <strain evidence="2">DSM 18603</strain>
    </source>
</reference>
<evidence type="ECO:0000256" key="1">
    <source>
        <dbReference type="SAM" id="Phobius"/>
    </source>
</evidence>
<feature type="transmembrane region" description="Helical" evidence="1">
    <location>
        <begin position="12"/>
        <end position="31"/>
    </location>
</feature>
<keyword evidence="1" id="KW-1133">Transmembrane helix</keyword>
<evidence type="ECO:0000313" key="2">
    <source>
        <dbReference type="EMBL" id="EHQ28183.1"/>
    </source>
</evidence>
<dbReference type="eggNOG" id="ENOG5032YKT">
    <property type="taxonomic scope" value="Bacteria"/>
</dbReference>
<name>H1Y0D4_9SPHI</name>
<feature type="transmembrane region" description="Helical" evidence="1">
    <location>
        <begin position="96"/>
        <end position="113"/>
    </location>
</feature>
<dbReference type="SUPFAM" id="SSF55961">
    <property type="entry name" value="Bet v1-like"/>
    <property type="match status" value="1"/>
</dbReference>
<dbReference type="OrthoDB" id="118637at2"/>
<protein>
    <recommendedName>
        <fullName evidence="4">SRPBCC family protein</fullName>
    </recommendedName>
</protein>
<organism evidence="2 3">
    <name type="scientific">Mucilaginibacter paludis DSM 18603</name>
    <dbReference type="NCBI Taxonomy" id="714943"/>
    <lineage>
        <taxon>Bacteria</taxon>
        <taxon>Pseudomonadati</taxon>
        <taxon>Bacteroidota</taxon>
        <taxon>Sphingobacteriia</taxon>
        <taxon>Sphingobacteriales</taxon>
        <taxon>Sphingobacteriaceae</taxon>
        <taxon>Mucilaginibacter</taxon>
    </lineage>
</organism>
<feature type="transmembrane region" description="Helical" evidence="1">
    <location>
        <begin position="72"/>
        <end position="90"/>
    </location>
</feature>
<keyword evidence="1" id="KW-0812">Transmembrane</keyword>
<dbReference type="RefSeq" id="WP_008508932.1">
    <property type="nucleotide sequence ID" value="NZ_CM001403.1"/>
</dbReference>
<dbReference type="AlphaFoldDB" id="H1Y0D4"/>
<keyword evidence="3" id="KW-1185">Reference proteome</keyword>
<accession>H1Y0D4</accession>